<keyword evidence="1" id="KW-0812">Transmembrane</keyword>
<evidence type="ECO:0000313" key="3">
    <source>
        <dbReference type="Proteomes" id="UP001056429"/>
    </source>
</evidence>
<feature type="transmembrane region" description="Helical" evidence="1">
    <location>
        <begin position="47"/>
        <end position="70"/>
    </location>
</feature>
<sequence>MTLKNDNIDELLFSISQEERVPDKLLVKKTLNRIQYSSPEKEDNSKLMLGVALILFTLLTCLLPISLLPIFKHISFKSLSILLALAFSFTLTLNSIFALVIVYFKKPTIQEG</sequence>
<accession>A0A9J6P0U3</accession>
<reference evidence="2" key="2">
    <citation type="submission" date="2021-04" db="EMBL/GenBank/DDBJ databases">
        <authorList>
            <person name="Dong X."/>
        </authorList>
    </citation>
    <scope>NUCLEOTIDE SEQUENCE</scope>
    <source>
        <strain evidence="2">ZWT</strain>
    </source>
</reference>
<evidence type="ECO:0000313" key="2">
    <source>
        <dbReference type="EMBL" id="MCM1990012.1"/>
    </source>
</evidence>
<dbReference type="RefSeq" id="WP_250859058.1">
    <property type="nucleotide sequence ID" value="NZ_JAGSOJ010000002.1"/>
</dbReference>
<dbReference type="Proteomes" id="UP001056429">
    <property type="component" value="Unassembled WGS sequence"/>
</dbReference>
<dbReference type="AlphaFoldDB" id="A0A9J6P0U3"/>
<reference evidence="2" key="1">
    <citation type="journal article" date="2021" name="mSystems">
        <title>Bacteria and Archaea Synergistically Convert Glycine Betaine to Biogenic Methane in the Formosa Cold Seep of the South China Sea.</title>
        <authorList>
            <person name="Li L."/>
            <person name="Zhang W."/>
            <person name="Zhang S."/>
            <person name="Song L."/>
            <person name="Sun Q."/>
            <person name="Zhang H."/>
            <person name="Xiang H."/>
            <person name="Dong X."/>
        </authorList>
    </citation>
    <scope>NUCLEOTIDE SEQUENCE</scope>
    <source>
        <strain evidence="2">ZWT</strain>
    </source>
</reference>
<comment type="caution">
    <text evidence="2">The sequence shown here is derived from an EMBL/GenBank/DDBJ whole genome shotgun (WGS) entry which is preliminary data.</text>
</comment>
<name>A0A9J6P0U3_9CLOT</name>
<dbReference type="EMBL" id="JAGSOJ010000002">
    <property type="protein sequence ID" value="MCM1990012.1"/>
    <property type="molecule type" value="Genomic_DNA"/>
</dbReference>
<organism evidence="2 3">
    <name type="scientific">Oceanirhabdus seepicola</name>
    <dbReference type="NCBI Taxonomy" id="2828781"/>
    <lineage>
        <taxon>Bacteria</taxon>
        <taxon>Bacillati</taxon>
        <taxon>Bacillota</taxon>
        <taxon>Clostridia</taxon>
        <taxon>Eubacteriales</taxon>
        <taxon>Clostridiaceae</taxon>
        <taxon>Oceanirhabdus</taxon>
    </lineage>
</organism>
<evidence type="ECO:0000256" key="1">
    <source>
        <dbReference type="SAM" id="Phobius"/>
    </source>
</evidence>
<proteinExistence type="predicted"/>
<protein>
    <submittedName>
        <fullName evidence="2">Uncharacterized protein</fullName>
    </submittedName>
</protein>
<feature type="transmembrane region" description="Helical" evidence="1">
    <location>
        <begin position="82"/>
        <end position="104"/>
    </location>
</feature>
<keyword evidence="3" id="KW-1185">Reference proteome</keyword>
<keyword evidence="1" id="KW-0472">Membrane</keyword>
<keyword evidence="1" id="KW-1133">Transmembrane helix</keyword>
<gene>
    <name evidence="2" type="ORF">KDK92_09680</name>
</gene>